<comment type="cofactor">
    <cofactor evidence="3">
        <name>(R)-lipoate</name>
        <dbReference type="ChEBI" id="CHEBI:83088"/>
    </cofactor>
    <text evidence="3">Binds 1 lipoyl cofactor covalently.</text>
</comment>
<dbReference type="PROSITE" id="PS50968">
    <property type="entry name" value="BIOTINYL_LIPOYL"/>
    <property type="match status" value="1"/>
</dbReference>
<dbReference type="HAMAP" id="MF_00272">
    <property type="entry name" value="GcvH"/>
    <property type="match status" value="1"/>
</dbReference>
<evidence type="ECO:0000259" key="5">
    <source>
        <dbReference type="PROSITE" id="PS50968"/>
    </source>
</evidence>
<dbReference type="SUPFAM" id="SSF51230">
    <property type="entry name" value="Single hybrid motif"/>
    <property type="match status" value="1"/>
</dbReference>
<evidence type="ECO:0000256" key="2">
    <source>
        <dbReference type="ARBA" id="ARBA00022823"/>
    </source>
</evidence>
<dbReference type="GO" id="GO:0005829">
    <property type="term" value="C:cytosol"/>
    <property type="evidence" value="ECO:0007669"/>
    <property type="project" value="TreeGrafter"/>
</dbReference>
<evidence type="ECO:0000256" key="1">
    <source>
        <dbReference type="ARBA" id="ARBA00009249"/>
    </source>
</evidence>
<organism evidence="6 7">
    <name type="scientific">Desulfovibrio ferrophilus</name>
    <dbReference type="NCBI Taxonomy" id="241368"/>
    <lineage>
        <taxon>Bacteria</taxon>
        <taxon>Pseudomonadati</taxon>
        <taxon>Thermodesulfobacteriota</taxon>
        <taxon>Desulfovibrionia</taxon>
        <taxon>Desulfovibrionales</taxon>
        <taxon>Desulfovibrionaceae</taxon>
        <taxon>Desulfovibrio</taxon>
    </lineage>
</organism>
<accession>A0A2Z6AYS8</accession>
<dbReference type="InterPro" id="IPR000089">
    <property type="entry name" value="Biotin_lipoyl"/>
</dbReference>
<dbReference type="InterPro" id="IPR003016">
    <property type="entry name" value="2-oxoA_DH_lipoyl-BS"/>
</dbReference>
<dbReference type="GO" id="GO:0009249">
    <property type="term" value="P:protein lipoylation"/>
    <property type="evidence" value="ECO:0007669"/>
    <property type="project" value="TreeGrafter"/>
</dbReference>
<keyword evidence="2 3" id="KW-0450">Lipoyl</keyword>
<dbReference type="Pfam" id="PF01597">
    <property type="entry name" value="GCV_H"/>
    <property type="match status" value="1"/>
</dbReference>
<protein>
    <recommendedName>
        <fullName evidence="3">Glycine cleavage system H protein</fullName>
    </recommendedName>
</protein>
<proteinExistence type="inferred from homology"/>
<name>A0A2Z6AYS8_9BACT</name>
<comment type="similarity">
    <text evidence="1 3">Belongs to the GcvH family.</text>
</comment>
<feature type="modified residue" description="N6-lipoyllysine" evidence="3 4">
    <location>
        <position position="62"/>
    </location>
</feature>
<dbReference type="KEGG" id="dfl:DFE_1599"/>
<dbReference type="GO" id="GO:0005960">
    <property type="term" value="C:glycine cleavage complex"/>
    <property type="evidence" value="ECO:0007669"/>
    <property type="project" value="InterPro"/>
</dbReference>
<dbReference type="OrthoDB" id="9796712at2"/>
<evidence type="ECO:0000313" key="7">
    <source>
        <dbReference type="Proteomes" id="UP000269883"/>
    </source>
</evidence>
<evidence type="ECO:0000256" key="4">
    <source>
        <dbReference type="PIRSR" id="PIRSR617453-50"/>
    </source>
</evidence>
<dbReference type="EMBL" id="AP017378">
    <property type="protein sequence ID" value="BBD08325.1"/>
    <property type="molecule type" value="Genomic_DNA"/>
</dbReference>
<comment type="subunit">
    <text evidence="3">The glycine cleavage system is composed of four proteins: P, T, L and H.</text>
</comment>
<dbReference type="NCBIfam" id="TIGR00527">
    <property type="entry name" value="gcvH"/>
    <property type="match status" value="1"/>
</dbReference>
<sequence length="126" mass="13644">MIPAELKYAKTHEWAKIEGDTAIVGISHFAQEQLGDMTYIELPEEGDTFEAGEEMGSVESVKAASEIYAPVSGEVIAVNEALEDAPEKVNQDPYGEGWLIKFKITGGADDLLDAAAYEKIVAEEAH</sequence>
<dbReference type="NCBIfam" id="NF002270">
    <property type="entry name" value="PRK01202.1"/>
    <property type="match status" value="1"/>
</dbReference>
<dbReference type="InterPro" id="IPR011053">
    <property type="entry name" value="Single_hybrid_motif"/>
</dbReference>
<dbReference type="InterPro" id="IPR002930">
    <property type="entry name" value="GCV_H"/>
</dbReference>
<dbReference type="PROSITE" id="PS00189">
    <property type="entry name" value="LIPOYL"/>
    <property type="match status" value="1"/>
</dbReference>
<dbReference type="InterPro" id="IPR033753">
    <property type="entry name" value="GCV_H/Fam206"/>
</dbReference>
<dbReference type="Gene3D" id="2.40.50.100">
    <property type="match status" value="1"/>
</dbReference>
<dbReference type="AlphaFoldDB" id="A0A2Z6AYS8"/>
<dbReference type="GO" id="GO:0019464">
    <property type="term" value="P:glycine decarboxylation via glycine cleavage system"/>
    <property type="evidence" value="ECO:0007669"/>
    <property type="project" value="UniProtKB-UniRule"/>
</dbReference>
<reference evidence="6 7" key="1">
    <citation type="journal article" date="2018" name="Sci. Adv.">
        <title>Multi-heme cytochromes provide a pathway for survival in energy-limited environments.</title>
        <authorList>
            <person name="Deng X."/>
            <person name="Dohmae N."/>
            <person name="Nealson K.H."/>
            <person name="Hashimoto K."/>
            <person name="Okamoto A."/>
        </authorList>
    </citation>
    <scope>NUCLEOTIDE SEQUENCE [LARGE SCALE GENOMIC DNA]</scope>
    <source>
        <strain evidence="6 7">IS5</strain>
    </source>
</reference>
<dbReference type="PANTHER" id="PTHR11715">
    <property type="entry name" value="GLYCINE CLEAVAGE SYSTEM H PROTEIN"/>
    <property type="match status" value="1"/>
</dbReference>
<dbReference type="Proteomes" id="UP000269883">
    <property type="component" value="Chromosome"/>
</dbReference>
<evidence type="ECO:0000256" key="3">
    <source>
        <dbReference type="HAMAP-Rule" id="MF_00272"/>
    </source>
</evidence>
<gene>
    <name evidence="3" type="primary">gcvH</name>
    <name evidence="6" type="ORF">DFE_1599</name>
</gene>
<dbReference type="CDD" id="cd06848">
    <property type="entry name" value="GCS_H"/>
    <property type="match status" value="1"/>
</dbReference>
<dbReference type="PANTHER" id="PTHR11715:SF3">
    <property type="entry name" value="GLYCINE CLEAVAGE SYSTEM H PROTEIN-RELATED"/>
    <property type="match status" value="1"/>
</dbReference>
<keyword evidence="7" id="KW-1185">Reference proteome</keyword>
<dbReference type="InterPro" id="IPR017453">
    <property type="entry name" value="GCV_H_sub"/>
</dbReference>
<feature type="domain" description="Lipoyl-binding" evidence="5">
    <location>
        <begin position="21"/>
        <end position="103"/>
    </location>
</feature>
<evidence type="ECO:0000313" key="6">
    <source>
        <dbReference type="EMBL" id="BBD08325.1"/>
    </source>
</evidence>
<comment type="function">
    <text evidence="3">The glycine cleavage system catalyzes the degradation of glycine. The H protein shuttles the methylamine group of glycine from the P protein to the T protein.</text>
</comment>